<dbReference type="EMBL" id="VCAZ01000164">
    <property type="protein sequence ID" value="TTA83875.1"/>
    <property type="molecule type" value="Genomic_DNA"/>
</dbReference>
<dbReference type="Proteomes" id="UP000319801">
    <property type="component" value="Unassembled WGS sequence"/>
</dbReference>
<reference evidence="2 3" key="1">
    <citation type="journal article" date="2019" name="Genome Biol. Evol.">
        <title>Whole-Genome Sequencing of the Giant Devil Catfish, Bagarius yarrelli.</title>
        <authorList>
            <person name="Jiang W."/>
            <person name="Lv Y."/>
            <person name="Cheng L."/>
            <person name="Yang K."/>
            <person name="Chao B."/>
            <person name="Wang X."/>
            <person name="Li Y."/>
            <person name="Pan X."/>
            <person name="You X."/>
            <person name="Zhang Y."/>
            <person name="Yang J."/>
            <person name="Li J."/>
            <person name="Zhang X."/>
            <person name="Liu S."/>
            <person name="Sun C."/>
            <person name="Yang J."/>
            <person name="Shi Q."/>
        </authorList>
    </citation>
    <scope>NUCLEOTIDE SEQUENCE [LARGE SCALE GENOMIC DNA]</scope>
    <source>
        <strain evidence="2">JWS20170419001</strain>
        <tissue evidence="2">Muscle</tissue>
    </source>
</reference>
<comment type="caution">
    <text evidence="2">The sequence shown here is derived from an EMBL/GenBank/DDBJ whole genome shotgun (WGS) entry which is preliminary data.</text>
</comment>
<gene>
    <name evidence="2" type="ORF">Baya_14371</name>
</gene>
<evidence type="ECO:0000259" key="1">
    <source>
        <dbReference type="Pfam" id="PF07092"/>
    </source>
</evidence>
<feature type="domain" description="Transmembrane protein 106 C-terminal" evidence="1">
    <location>
        <begin position="28"/>
        <end position="60"/>
    </location>
</feature>
<dbReference type="AlphaFoldDB" id="A0A556V907"/>
<evidence type="ECO:0000313" key="2">
    <source>
        <dbReference type="EMBL" id="TTA83875.1"/>
    </source>
</evidence>
<sequence>MKTVIGTQQLDNIISIQPLSQRQVRDGVRVRTSVKTSYMVRSAQNTLEAYRYIDCGANSTLHHNSGGQTGINHKMAFLASHVL</sequence>
<dbReference type="OrthoDB" id="508875at2759"/>
<keyword evidence="3" id="KW-1185">Reference proteome</keyword>
<name>A0A556V907_BAGYA</name>
<protein>
    <recommendedName>
        <fullName evidence="1">Transmembrane protein 106 C-terminal domain-containing protein</fullName>
    </recommendedName>
</protein>
<dbReference type="Pfam" id="PF07092">
    <property type="entry name" value="TMEM106"/>
    <property type="match status" value="1"/>
</dbReference>
<proteinExistence type="predicted"/>
<dbReference type="InterPro" id="IPR048509">
    <property type="entry name" value="TMEM106_C"/>
</dbReference>
<accession>A0A556V907</accession>
<evidence type="ECO:0000313" key="3">
    <source>
        <dbReference type="Proteomes" id="UP000319801"/>
    </source>
</evidence>
<organism evidence="2 3">
    <name type="scientific">Bagarius yarrelli</name>
    <name type="common">Goonch</name>
    <name type="synonym">Bagrus yarrelli</name>
    <dbReference type="NCBI Taxonomy" id="175774"/>
    <lineage>
        <taxon>Eukaryota</taxon>
        <taxon>Metazoa</taxon>
        <taxon>Chordata</taxon>
        <taxon>Craniata</taxon>
        <taxon>Vertebrata</taxon>
        <taxon>Euteleostomi</taxon>
        <taxon>Actinopterygii</taxon>
        <taxon>Neopterygii</taxon>
        <taxon>Teleostei</taxon>
        <taxon>Ostariophysi</taxon>
        <taxon>Siluriformes</taxon>
        <taxon>Sisoridae</taxon>
        <taxon>Sisorinae</taxon>
        <taxon>Bagarius</taxon>
    </lineage>
</organism>